<feature type="compositionally biased region" description="Basic and acidic residues" evidence="1">
    <location>
        <begin position="1059"/>
        <end position="1070"/>
    </location>
</feature>
<feature type="compositionally biased region" description="Polar residues" evidence="1">
    <location>
        <begin position="717"/>
        <end position="731"/>
    </location>
</feature>
<feature type="compositionally biased region" description="Polar residues" evidence="1">
    <location>
        <begin position="626"/>
        <end position="650"/>
    </location>
</feature>
<feature type="region of interest" description="Disordered" evidence="1">
    <location>
        <begin position="1024"/>
        <end position="1114"/>
    </location>
</feature>
<feature type="region of interest" description="Disordered" evidence="1">
    <location>
        <begin position="694"/>
        <end position="731"/>
    </location>
</feature>
<comment type="caution">
    <text evidence="2">The sequence shown here is derived from an EMBL/GenBank/DDBJ whole genome shotgun (WGS) entry which is preliminary data.</text>
</comment>
<dbReference type="Proteomes" id="UP000827284">
    <property type="component" value="Unassembled WGS sequence"/>
</dbReference>
<evidence type="ECO:0000313" key="2">
    <source>
        <dbReference type="EMBL" id="GJJ72144.1"/>
    </source>
</evidence>
<feature type="compositionally biased region" description="Low complexity" evidence="1">
    <location>
        <begin position="1071"/>
        <end position="1089"/>
    </location>
</feature>
<feature type="region of interest" description="Disordered" evidence="1">
    <location>
        <begin position="395"/>
        <end position="420"/>
    </location>
</feature>
<evidence type="ECO:0000256" key="1">
    <source>
        <dbReference type="SAM" id="MobiDB-lite"/>
    </source>
</evidence>
<keyword evidence="3" id="KW-1185">Reference proteome</keyword>
<evidence type="ECO:0008006" key="4">
    <source>
        <dbReference type="Google" id="ProtNLM"/>
    </source>
</evidence>
<name>A0A9P3LVM4_9FUNG</name>
<feature type="region of interest" description="Disordered" evidence="1">
    <location>
        <begin position="842"/>
        <end position="873"/>
    </location>
</feature>
<feature type="region of interest" description="Disordered" evidence="1">
    <location>
        <begin position="619"/>
        <end position="658"/>
    </location>
</feature>
<reference evidence="2" key="1">
    <citation type="submission" date="2021-11" db="EMBL/GenBank/DDBJ databases">
        <authorList>
            <person name="Herlambang A."/>
            <person name="Guo Y."/>
            <person name="Takashima Y."/>
            <person name="Nishizawa T."/>
        </authorList>
    </citation>
    <scope>NUCLEOTIDE SEQUENCE</scope>
    <source>
        <strain evidence="2">E1425</strain>
    </source>
</reference>
<dbReference type="EMBL" id="BQFW01000006">
    <property type="protein sequence ID" value="GJJ72144.1"/>
    <property type="molecule type" value="Genomic_DNA"/>
</dbReference>
<organism evidence="2 3">
    <name type="scientific">Entomortierella parvispora</name>
    <dbReference type="NCBI Taxonomy" id="205924"/>
    <lineage>
        <taxon>Eukaryota</taxon>
        <taxon>Fungi</taxon>
        <taxon>Fungi incertae sedis</taxon>
        <taxon>Mucoromycota</taxon>
        <taxon>Mortierellomycotina</taxon>
        <taxon>Mortierellomycetes</taxon>
        <taxon>Mortierellales</taxon>
        <taxon>Mortierellaceae</taxon>
        <taxon>Entomortierella</taxon>
    </lineage>
</organism>
<evidence type="ECO:0000313" key="3">
    <source>
        <dbReference type="Proteomes" id="UP000827284"/>
    </source>
</evidence>
<feature type="compositionally biased region" description="Polar residues" evidence="1">
    <location>
        <begin position="863"/>
        <end position="873"/>
    </location>
</feature>
<accession>A0A9P3LVM4</accession>
<feature type="region of interest" description="Disordered" evidence="1">
    <location>
        <begin position="102"/>
        <end position="121"/>
    </location>
</feature>
<feature type="compositionally biased region" description="Basic and acidic residues" evidence="1">
    <location>
        <begin position="1024"/>
        <end position="1039"/>
    </location>
</feature>
<proteinExistence type="predicted"/>
<dbReference type="OrthoDB" id="2402470at2759"/>
<sequence>MSRLLRLSPDQLAILPILITSSLWALSLFCSSTTASLATTLALASSALAYLYHSHSQERSRRDGSRVVVSPRFIQPSAPGQVVLLSGLPTPQPKTILRPFLFSSNTSDDTAPSEDSQQTQMPLPLKQQQQYFHHHQQGQQQLEQHDLKLSDDTTTVDPALRKRSPSTTATNAPLKWNSPLEVIAADALEALENKNDPRIWDYIVVGEGREALDCACDLAELHPSNRILVVLEHPIQSKVPQRVVQRIRRILVAQAQRLWAHEANGALSKAGQGLTLDSHDHRLHSMAQSSDIDYSILPSNVGICSGYCATAILIDKPRQEVPATSPATKPLKRFNSVGGGQRNTLTVNTAVPTPSRTVGLSLCELLDSQSTSNCRVLCRSGVVFANEKHPLIQSLDAITTPPTSKDESGGSSSSDRTDDPSQRACMVFSIKMQYARAKTTMFRSRTWNALAAFLNRSYTLFGDIAPSASDRSAHNSNPAAQIRLRPVLLRRAYPIHQQGRVSLKETKQGEESFRLDIYASTKSLDASCPIQIQVNVVTSPVRPVAFGNTELIRKGEDVLLEGLALARAMARKANWTCLEEDDCQMIEWVRDEMSIRWSSEHVPGQDWWQSVCSGVQGIQRPKRSRISSNGSVRVKTPTLSPYASRTNSYHGQKRESQLIGHRRISTLDKLKEASETLLEQDARLGQTDDYISAKDAQQPTTPKQSKVSIAAAEPVSPQRSSAKTIKTSFGGFSSLNESRSHSLALAEETEDHLGVALSIPSAGGMSSPKDRHDQNQNGFKAFSEGISTTDILGADVGLAPIRPSPPEPKKLSRFSIKSYQLERNKTGLSDNWGLGSLDGTLNPLPSGKSDPLTTPPLVADSTPLGSISPLSPVPVQSNAQVQDFLAGSSSLGDGLTTSASKTDGTRPQQFGKSLFGTAASDLQYRTVTESSNGVDNSVSNSRRSFGVYSPRKSFSSSNAIAPAIANRNISPLDDPVELIPDFLGANLTGTKSFSTTSAAAAPATGAALNRALSGQSTGAIKAVHFEDSRTEDQSRRVESDSCPTSLPMTGEKLSPGEDNSEKLATEDAGARRSSLTSSRSSSTSSSSSKSKAHTRRSWGQGIGGNDIQGIQGLE</sequence>
<dbReference type="AlphaFoldDB" id="A0A9P3LVM4"/>
<protein>
    <recommendedName>
        <fullName evidence="4">FAD/NAD(P)-binding domain-containing protein</fullName>
    </recommendedName>
</protein>
<gene>
    <name evidence="2" type="ORF">EMPS_04501</name>
</gene>
<feature type="compositionally biased region" description="Polar residues" evidence="1">
    <location>
        <begin position="695"/>
        <end position="707"/>
    </location>
</feature>
<reference evidence="2" key="2">
    <citation type="journal article" date="2022" name="Microbiol. Resour. Announc.">
        <title>Whole-Genome Sequence of Entomortierella parvispora E1425, a Mucoromycotan Fungus Associated with Burkholderiaceae-Related Endosymbiotic Bacteria.</title>
        <authorList>
            <person name="Herlambang A."/>
            <person name="Guo Y."/>
            <person name="Takashima Y."/>
            <person name="Narisawa K."/>
            <person name="Ohta H."/>
            <person name="Nishizawa T."/>
        </authorList>
    </citation>
    <scope>NUCLEOTIDE SEQUENCE</scope>
    <source>
        <strain evidence="2">E1425</strain>
    </source>
</reference>